<dbReference type="CDD" id="cd00093">
    <property type="entry name" value="HTH_XRE"/>
    <property type="match status" value="1"/>
</dbReference>
<feature type="domain" description="HTH cro/C1-type" evidence="3">
    <location>
        <begin position="70"/>
        <end position="124"/>
    </location>
</feature>
<dbReference type="InterPro" id="IPR013096">
    <property type="entry name" value="Cupin_2"/>
</dbReference>
<feature type="compositionally biased region" description="Basic and acidic residues" evidence="2">
    <location>
        <begin position="28"/>
        <end position="38"/>
    </location>
</feature>
<proteinExistence type="predicted"/>
<dbReference type="EMBL" id="CP032568">
    <property type="protein sequence ID" value="AYF78658.1"/>
    <property type="molecule type" value="Genomic_DNA"/>
</dbReference>
<dbReference type="GO" id="GO:0003677">
    <property type="term" value="F:DNA binding"/>
    <property type="evidence" value="ECO:0007669"/>
    <property type="project" value="UniProtKB-KW"/>
</dbReference>
<feature type="compositionally biased region" description="Basic residues" evidence="2">
    <location>
        <begin position="12"/>
        <end position="26"/>
    </location>
</feature>
<dbReference type="InterPro" id="IPR011051">
    <property type="entry name" value="RmlC_Cupin_sf"/>
</dbReference>
<accession>A0A386ZMI2</accession>
<dbReference type="CDD" id="cd02209">
    <property type="entry name" value="cupin_XRE_C"/>
    <property type="match status" value="1"/>
</dbReference>
<sequence length="246" mass="26698">MKPATRDQSHGNLHHVGHTARLRWKNRSPLEESLDCRQRPHRSRSTVSEPGEAPADPQPDPLAGTFGANVRRLREEAGLTLDQLSTQSTVSRAMLSKVERGEKSPTIGVAAKIAHALHTTLSDLIGAPTPKPTAAVILRKPNRPIFRDPETGFERHTLSPAPGIATGELIAHHLPAHISTGLLPAYPPGTEKQLLVLTGTLTVLISTRTETLTPGDSIYFQADTPHGFANQTPTPCEYIMTITRKP</sequence>
<dbReference type="KEGG" id="nyu:D7D52_02735"/>
<dbReference type="PANTHER" id="PTHR46797">
    <property type="entry name" value="HTH-TYPE TRANSCRIPTIONAL REGULATOR"/>
    <property type="match status" value="1"/>
</dbReference>
<feature type="region of interest" description="Disordered" evidence="2">
    <location>
        <begin position="1"/>
        <end position="65"/>
    </location>
</feature>
<dbReference type="Gene3D" id="2.60.120.10">
    <property type="entry name" value="Jelly Rolls"/>
    <property type="match status" value="1"/>
</dbReference>
<evidence type="ECO:0000259" key="3">
    <source>
        <dbReference type="PROSITE" id="PS50943"/>
    </source>
</evidence>
<evidence type="ECO:0000313" key="4">
    <source>
        <dbReference type="EMBL" id="AYF78658.1"/>
    </source>
</evidence>
<dbReference type="Proteomes" id="UP000267164">
    <property type="component" value="Chromosome"/>
</dbReference>
<protein>
    <submittedName>
        <fullName evidence="4">XRE family transcriptional regulator</fullName>
    </submittedName>
</protein>
<evidence type="ECO:0000313" key="5">
    <source>
        <dbReference type="Proteomes" id="UP000267164"/>
    </source>
</evidence>
<dbReference type="InterPro" id="IPR001387">
    <property type="entry name" value="Cro/C1-type_HTH"/>
</dbReference>
<dbReference type="SMART" id="SM00530">
    <property type="entry name" value="HTH_XRE"/>
    <property type="match status" value="1"/>
</dbReference>
<evidence type="ECO:0000256" key="2">
    <source>
        <dbReference type="SAM" id="MobiDB-lite"/>
    </source>
</evidence>
<keyword evidence="1" id="KW-0238">DNA-binding</keyword>
<reference evidence="4 5" key="1">
    <citation type="submission" date="2018-09" db="EMBL/GenBank/DDBJ databases">
        <title>Nocardia yunnanensis sp. nov., an actinomycete isolated from a soil sample.</title>
        <authorList>
            <person name="Zhang J."/>
        </authorList>
    </citation>
    <scope>NUCLEOTIDE SEQUENCE [LARGE SCALE GENOMIC DNA]</scope>
    <source>
        <strain evidence="4 5">CFHS0054</strain>
    </source>
</reference>
<dbReference type="Gene3D" id="1.10.260.40">
    <property type="entry name" value="lambda repressor-like DNA-binding domains"/>
    <property type="match status" value="1"/>
</dbReference>
<dbReference type="GO" id="GO:0005829">
    <property type="term" value="C:cytosol"/>
    <property type="evidence" value="ECO:0007669"/>
    <property type="project" value="TreeGrafter"/>
</dbReference>
<dbReference type="Pfam" id="PF07883">
    <property type="entry name" value="Cupin_2"/>
    <property type="match status" value="1"/>
</dbReference>
<dbReference type="PROSITE" id="PS50943">
    <property type="entry name" value="HTH_CROC1"/>
    <property type="match status" value="1"/>
</dbReference>
<dbReference type="Pfam" id="PF01381">
    <property type="entry name" value="HTH_3"/>
    <property type="match status" value="1"/>
</dbReference>
<organism evidence="4 5">
    <name type="scientific">Nocardia yunnanensis</name>
    <dbReference type="NCBI Taxonomy" id="2382165"/>
    <lineage>
        <taxon>Bacteria</taxon>
        <taxon>Bacillati</taxon>
        <taxon>Actinomycetota</taxon>
        <taxon>Actinomycetes</taxon>
        <taxon>Mycobacteriales</taxon>
        <taxon>Nocardiaceae</taxon>
        <taxon>Nocardia</taxon>
    </lineage>
</organism>
<dbReference type="InterPro" id="IPR010982">
    <property type="entry name" value="Lambda_DNA-bd_dom_sf"/>
</dbReference>
<dbReference type="SUPFAM" id="SSF51182">
    <property type="entry name" value="RmlC-like cupins"/>
    <property type="match status" value="1"/>
</dbReference>
<dbReference type="OrthoDB" id="3172468at2"/>
<dbReference type="SUPFAM" id="SSF47413">
    <property type="entry name" value="lambda repressor-like DNA-binding domains"/>
    <property type="match status" value="1"/>
</dbReference>
<name>A0A386ZMI2_9NOCA</name>
<dbReference type="GO" id="GO:0003700">
    <property type="term" value="F:DNA-binding transcription factor activity"/>
    <property type="evidence" value="ECO:0007669"/>
    <property type="project" value="TreeGrafter"/>
</dbReference>
<dbReference type="InterPro" id="IPR050807">
    <property type="entry name" value="TransReg_Diox_bact_type"/>
</dbReference>
<dbReference type="InterPro" id="IPR014710">
    <property type="entry name" value="RmlC-like_jellyroll"/>
</dbReference>
<gene>
    <name evidence="4" type="ORF">D7D52_02735</name>
</gene>
<evidence type="ECO:0000256" key="1">
    <source>
        <dbReference type="ARBA" id="ARBA00023125"/>
    </source>
</evidence>
<dbReference type="AlphaFoldDB" id="A0A386ZMI2"/>
<keyword evidence="5" id="KW-1185">Reference proteome</keyword>
<dbReference type="PANTHER" id="PTHR46797:SF10">
    <property type="entry name" value="BLR1115 PROTEIN"/>
    <property type="match status" value="1"/>
</dbReference>